<dbReference type="SUPFAM" id="SSF56655">
    <property type="entry name" value="Carbohydrate phosphatase"/>
    <property type="match status" value="1"/>
</dbReference>
<evidence type="ECO:0000256" key="5">
    <source>
        <dbReference type="ARBA" id="ARBA00022842"/>
    </source>
</evidence>
<keyword evidence="5 6" id="KW-0460">Magnesium</keyword>
<feature type="binding site" evidence="6">
    <location>
        <position position="84"/>
    </location>
    <ligand>
        <name>Mg(2+)</name>
        <dbReference type="ChEBI" id="CHEBI:18420"/>
        <label>1</label>
        <note>catalytic</note>
    </ligand>
</feature>
<dbReference type="Gene3D" id="3.40.190.80">
    <property type="match status" value="1"/>
</dbReference>
<feature type="binding site" evidence="6">
    <location>
        <position position="209"/>
    </location>
    <ligand>
        <name>Mg(2+)</name>
        <dbReference type="ChEBI" id="CHEBI:18420"/>
        <label>1</label>
        <note>catalytic</note>
    </ligand>
</feature>
<dbReference type="Proteomes" id="UP000176864">
    <property type="component" value="Unassembled WGS sequence"/>
</dbReference>
<dbReference type="GO" id="GO:0008934">
    <property type="term" value="F:inositol monophosphate 1-phosphatase activity"/>
    <property type="evidence" value="ECO:0007669"/>
    <property type="project" value="InterPro"/>
</dbReference>
<feature type="binding site" evidence="6">
    <location>
        <position position="67"/>
    </location>
    <ligand>
        <name>Mg(2+)</name>
        <dbReference type="ChEBI" id="CHEBI:18420"/>
        <label>1</label>
        <note>catalytic</note>
    </ligand>
</feature>
<sequence length="255" mass="28843">MFEMMQSFIKNLAKGAGDILRDGFRKEIEINHKTGHWDVVTQYDLASDKYIQDRIKRKFPKHSILSEETGREGKSDNLWIIDPLDGTRNFSRGVPFFCVSISFVKKNQLLYGAIYDPIHDELFLAERGRGATLNGKSIRVSPTIFLDSAMAAVLWHSNVVSEKLIKDLQSLARRHKFWNTTVCSAALSMVYVACGKLDLFVSKGAYPWDYSAAALIVQEAGGKISNFQSSPYKWNFDEVVAANSTLHKLIIEELK</sequence>
<dbReference type="InterPro" id="IPR000760">
    <property type="entry name" value="Inositol_monophosphatase-like"/>
</dbReference>
<evidence type="ECO:0000313" key="8">
    <source>
        <dbReference type="EMBL" id="OGE78234.1"/>
    </source>
</evidence>
<protein>
    <recommendedName>
        <fullName evidence="7">Inositol-1-monophosphatase</fullName>
        <ecNumber evidence="7">3.1.3.25</ecNumber>
    </recommendedName>
</protein>
<dbReference type="Pfam" id="PF00459">
    <property type="entry name" value="Inositol_P"/>
    <property type="match status" value="1"/>
</dbReference>
<comment type="cofactor">
    <cofactor evidence="2 6 7">
        <name>Mg(2+)</name>
        <dbReference type="ChEBI" id="CHEBI:18420"/>
    </cofactor>
</comment>
<dbReference type="InterPro" id="IPR033942">
    <property type="entry name" value="IMPase"/>
</dbReference>
<dbReference type="PANTHER" id="PTHR20854:SF4">
    <property type="entry name" value="INOSITOL-1-MONOPHOSPHATASE-RELATED"/>
    <property type="match status" value="1"/>
</dbReference>
<evidence type="ECO:0000256" key="7">
    <source>
        <dbReference type="RuleBase" id="RU364068"/>
    </source>
</evidence>
<dbReference type="EC" id="3.1.3.25" evidence="7"/>
<name>A0A1F5NL29_9BACT</name>
<dbReference type="FunFam" id="3.30.540.10:FF:000003">
    <property type="entry name" value="Inositol-1-monophosphatase"/>
    <property type="match status" value="1"/>
</dbReference>
<accession>A0A1F5NL29</accession>
<gene>
    <name evidence="8" type="ORF">A2751_03705</name>
</gene>
<comment type="similarity">
    <text evidence="7">Belongs to the inositol monophosphatase superfamily.</text>
</comment>
<feature type="binding site" evidence="6">
    <location>
        <position position="82"/>
    </location>
    <ligand>
        <name>Mg(2+)</name>
        <dbReference type="ChEBI" id="CHEBI:18420"/>
        <label>1</label>
        <note>catalytic</note>
    </ligand>
</feature>
<dbReference type="InterPro" id="IPR020583">
    <property type="entry name" value="Inositol_monoP_metal-BS"/>
</dbReference>
<comment type="catalytic activity">
    <reaction evidence="1 7">
        <text>a myo-inositol phosphate + H2O = myo-inositol + phosphate</text>
        <dbReference type="Rhea" id="RHEA:24056"/>
        <dbReference type="ChEBI" id="CHEBI:15377"/>
        <dbReference type="ChEBI" id="CHEBI:17268"/>
        <dbReference type="ChEBI" id="CHEBI:43474"/>
        <dbReference type="ChEBI" id="CHEBI:84139"/>
        <dbReference type="EC" id="3.1.3.25"/>
    </reaction>
</comment>
<comment type="caution">
    <text evidence="8">The sequence shown here is derived from an EMBL/GenBank/DDBJ whole genome shotgun (WGS) entry which is preliminary data.</text>
</comment>
<dbReference type="GO" id="GO:0046872">
    <property type="term" value="F:metal ion binding"/>
    <property type="evidence" value="ECO:0007669"/>
    <property type="project" value="UniProtKB-KW"/>
</dbReference>
<dbReference type="CDD" id="cd01639">
    <property type="entry name" value="IMPase"/>
    <property type="match status" value="1"/>
</dbReference>
<dbReference type="PANTHER" id="PTHR20854">
    <property type="entry name" value="INOSITOL MONOPHOSPHATASE"/>
    <property type="match status" value="1"/>
</dbReference>
<evidence type="ECO:0000256" key="3">
    <source>
        <dbReference type="ARBA" id="ARBA00022723"/>
    </source>
</evidence>
<dbReference type="Gene3D" id="3.30.540.10">
    <property type="entry name" value="Fructose-1,6-Bisphosphatase, subunit A, domain 1"/>
    <property type="match status" value="1"/>
</dbReference>
<proteinExistence type="inferred from homology"/>
<dbReference type="PRINTS" id="PR00377">
    <property type="entry name" value="IMPHPHTASES"/>
</dbReference>
<dbReference type="STRING" id="1817824.A2751_03705"/>
<evidence type="ECO:0000313" key="9">
    <source>
        <dbReference type="Proteomes" id="UP000176864"/>
    </source>
</evidence>
<organism evidence="8 9">
    <name type="scientific">Candidatus Doudnabacteria bacterium RIFCSPHIGHO2_01_FULL_46_14</name>
    <dbReference type="NCBI Taxonomy" id="1817824"/>
    <lineage>
        <taxon>Bacteria</taxon>
        <taxon>Candidatus Doudnaibacteriota</taxon>
    </lineage>
</organism>
<keyword evidence="3 6" id="KW-0479">Metal-binding</keyword>
<evidence type="ECO:0000256" key="6">
    <source>
        <dbReference type="PIRSR" id="PIRSR600760-2"/>
    </source>
</evidence>
<dbReference type="PROSITE" id="PS00629">
    <property type="entry name" value="IMP_1"/>
    <property type="match status" value="1"/>
</dbReference>
<dbReference type="AlphaFoldDB" id="A0A1F5NL29"/>
<dbReference type="GO" id="GO:0006020">
    <property type="term" value="P:inositol metabolic process"/>
    <property type="evidence" value="ECO:0007669"/>
    <property type="project" value="TreeGrafter"/>
</dbReference>
<dbReference type="EMBL" id="MFEK01000014">
    <property type="protein sequence ID" value="OGE78234.1"/>
    <property type="molecule type" value="Genomic_DNA"/>
</dbReference>
<keyword evidence="4 7" id="KW-0378">Hydrolase</keyword>
<dbReference type="GO" id="GO:0007165">
    <property type="term" value="P:signal transduction"/>
    <property type="evidence" value="ECO:0007669"/>
    <property type="project" value="TreeGrafter"/>
</dbReference>
<evidence type="ECO:0000256" key="2">
    <source>
        <dbReference type="ARBA" id="ARBA00001946"/>
    </source>
</evidence>
<feature type="binding site" evidence="6">
    <location>
        <position position="85"/>
    </location>
    <ligand>
        <name>Mg(2+)</name>
        <dbReference type="ChEBI" id="CHEBI:18420"/>
        <label>1</label>
        <note>catalytic</note>
    </ligand>
</feature>
<reference evidence="8 9" key="1">
    <citation type="journal article" date="2016" name="Nat. Commun.">
        <title>Thousands of microbial genomes shed light on interconnected biogeochemical processes in an aquifer system.</title>
        <authorList>
            <person name="Anantharaman K."/>
            <person name="Brown C.T."/>
            <person name="Hug L.A."/>
            <person name="Sharon I."/>
            <person name="Castelle C.J."/>
            <person name="Probst A.J."/>
            <person name="Thomas B.C."/>
            <person name="Singh A."/>
            <person name="Wilkins M.J."/>
            <person name="Karaoz U."/>
            <person name="Brodie E.L."/>
            <person name="Williams K.H."/>
            <person name="Hubbard S.S."/>
            <person name="Banfield J.F."/>
        </authorList>
    </citation>
    <scope>NUCLEOTIDE SEQUENCE [LARGE SCALE GENOMIC DNA]</scope>
</reference>
<evidence type="ECO:0000256" key="1">
    <source>
        <dbReference type="ARBA" id="ARBA00001033"/>
    </source>
</evidence>
<evidence type="ECO:0000256" key="4">
    <source>
        <dbReference type="ARBA" id="ARBA00022801"/>
    </source>
</evidence>